<keyword evidence="4 6" id="KW-0539">Nucleus</keyword>
<gene>
    <name evidence="9" type="ORF">RUM44_012817</name>
</gene>
<evidence type="ECO:0000256" key="7">
    <source>
        <dbReference type="SAM" id="MobiDB-lite"/>
    </source>
</evidence>
<dbReference type="SUPFAM" id="SSF52954">
    <property type="entry name" value="Class II aaRS ABD-related"/>
    <property type="match status" value="1"/>
</dbReference>
<reference evidence="9 10" key="1">
    <citation type="submission" date="2023-09" db="EMBL/GenBank/DDBJ databases">
        <title>Genomes of two closely related lineages of the louse Polyplax serrata with different host specificities.</title>
        <authorList>
            <person name="Martinu J."/>
            <person name="Tarabai H."/>
            <person name="Stefka J."/>
            <person name="Hypsa V."/>
        </authorList>
    </citation>
    <scope>NUCLEOTIDE SEQUENCE [LARGE SCALE GENOMIC DNA]</scope>
    <source>
        <strain evidence="9">98ZLc_SE</strain>
    </source>
</reference>
<evidence type="ECO:0000256" key="4">
    <source>
        <dbReference type="ARBA" id="ARBA00023242"/>
    </source>
</evidence>
<dbReference type="Proteomes" id="UP001359485">
    <property type="component" value="Unassembled WGS sequence"/>
</dbReference>
<dbReference type="EMBL" id="JAWJWF010000001">
    <property type="protein sequence ID" value="KAK6641115.1"/>
    <property type="molecule type" value="Genomic_DNA"/>
</dbReference>
<dbReference type="InterPro" id="IPR039770">
    <property type="entry name" value="Rpf2"/>
</dbReference>
<feature type="region of interest" description="Disordered" evidence="7">
    <location>
        <begin position="284"/>
        <end position="308"/>
    </location>
</feature>
<evidence type="ECO:0000256" key="2">
    <source>
        <dbReference type="ARBA" id="ARBA00010782"/>
    </source>
</evidence>
<accession>A0ABR1BCE7</accession>
<evidence type="ECO:0000256" key="6">
    <source>
        <dbReference type="RuleBase" id="RU367086"/>
    </source>
</evidence>
<comment type="similarity">
    <text evidence="2 6">Belongs to the RPF2 family.</text>
</comment>
<comment type="caution">
    <text evidence="9">The sequence shown here is derived from an EMBL/GenBank/DDBJ whole genome shotgun (WGS) entry which is preliminary data.</text>
</comment>
<evidence type="ECO:0000256" key="1">
    <source>
        <dbReference type="ARBA" id="ARBA00004604"/>
    </source>
</evidence>
<evidence type="ECO:0000256" key="3">
    <source>
        <dbReference type="ARBA" id="ARBA00020387"/>
    </source>
</evidence>
<dbReference type="Pfam" id="PF04427">
    <property type="entry name" value="Brix"/>
    <property type="match status" value="1"/>
</dbReference>
<dbReference type="PANTHER" id="PTHR12728:SF0">
    <property type="entry name" value="RIBOSOME PRODUCTION FACTOR 2 HOMOLOG"/>
    <property type="match status" value="1"/>
</dbReference>
<protein>
    <recommendedName>
        <fullName evidence="3 6">Ribosome production factor 2 homolog</fullName>
    </recommendedName>
    <alternativeName>
        <fullName evidence="5 6">Ribosome biogenesis protein RPF2 homolog</fullName>
    </alternativeName>
</protein>
<name>A0ABR1BCE7_POLSC</name>
<evidence type="ECO:0000256" key="5">
    <source>
        <dbReference type="ARBA" id="ARBA00030889"/>
    </source>
</evidence>
<dbReference type="PANTHER" id="PTHR12728">
    <property type="entry name" value="BRIX DOMAIN CONTAINING PROTEIN"/>
    <property type="match status" value="1"/>
</dbReference>
<comment type="subcellular location">
    <subcellularLocation>
        <location evidence="1 6">Nucleus</location>
        <location evidence="1 6">Nucleolus</location>
    </subcellularLocation>
</comment>
<evidence type="ECO:0000313" key="9">
    <source>
        <dbReference type="EMBL" id="KAK6641115.1"/>
    </source>
</evidence>
<dbReference type="InterPro" id="IPR007109">
    <property type="entry name" value="Brix"/>
</dbReference>
<keyword evidence="10" id="KW-1185">Reference proteome</keyword>
<organism evidence="9 10">
    <name type="scientific">Polyplax serrata</name>
    <name type="common">Common mouse louse</name>
    <dbReference type="NCBI Taxonomy" id="468196"/>
    <lineage>
        <taxon>Eukaryota</taxon>
        <taxon>Metazoa</taxon>
        <taxon>Ecdysozoa</taxon>
        <taxon>Arthropoda</taxon>
        <taxon>Hexapoda</taxon>
        <taxon>Insecta</taxon>
        <taxon>Pterygota</taxon>
        <taxon>Neoptera</taxon>
        <taxon>Paraneoptera</taxon>
        <taxon>Psocodea</taxon>
        <taxon>Troctomorpha</taxon>
        <taxon>Phthiraptera</taxon>
        <taxon>Anoplura</taxon>
        <taxon>Polyplacidae</taxon>
        <taxon>Polyplax</taxon>
    </lineage>
</organism>
<feature type="compositionally biased region" description="Basic and acidic residues" evidence="7">
    <location>
        <begin position="299"/>
        <end position="308"/>
    </location>
</feature>
<dbReference type="SMART" id="SM00879">
    <property type="entry name" value="Brix"/>
    <property type="match status" value="1"/>
</dbReference>
<dbReference type="PROSITE" id="PS50833">
    <property type="entry name" value="BRIX"/>
    <property type="match status" value="1"/>
</dbReference>
<evidence type="ECO:0000313" key="10">
    <source>
        <dbReference type="Proteomes" id="UP001359485"/>
    </source>
</evidence>
<sequence length="308" mass="35580">MGVIKRVVKPSTRKGKQCLLSREPQLVEGVKKVMFLRGRKTNERLTSCMKDIYVYKKPDALMMSKKNDIVPFENAVPLEDFSRKLDMSLLVFGYSSKKRPNSLILGRTFDHQILDMIELGIENYKSIKEFAAEKVATGIKPCLLFAGEEFKTNPELNRLQNLFVDLFQREKVDSLSMQGLEHVIMFTTHNNKIYFRSYRILLKKSGTILPRVELEEIGPSIDFKLQRSKLATPDLFKRACKQPLELKAKKVKNISVDPFGTTHARIHVPKQNIQNLQIKKMKALRQTPQEKKLAKKEKKQSEKIEESV</sequence>
<feature type="domain" description="Brix" evidence="8">
    <location>
        <begin position="31"/>
        <end position="234"/>
    </location>
</feature>
<evidence type="ECO:0000259" key="8">
    <source>
        <dbReference type="PROSITE" id="PS50833"/>
    </source>
</evidence>
<proteinExistence type="inferred from homology"/>